<feature type="modified residue" description="4-aspartylphosphate" evidence="2">
    <location>
        <position position="55"/>
    </location>
</feature>
<dbReference type="RefSeq" id="WP_084540551.1">
    <property type="nucleotide sequence ID" value="NZ_FQXS01000008.1"/>
</dbReference>
<dbReference type="InterPro" id="IPR011006">
    <property type="entry name" value="CheY-like_superfamily"/>
</dbReference>
<protein>
    <submittedName>
        <fullName evidence="5">Roadblock/LC7 domain-containing protein</fullName>
    </submittedName>
</protein>
<dbReference type="Proteomes" id="UP000184139">
    <property type="component" value="Unassembled WGS sequence"/>
</dbReference>
<name>A0A1M5VH89_9BACT</name>
<dbReference type="OrthoDB" id="5487947at2"/>
<evidence type="ECO:0000256" key="2">
    <source>
        <dbReference type="PROSITE-ProRule" id="PRU00169"/>
    </source>
</evidence>
<dbReference type="Gene3D" id="3.30.450.30">
    <property type="entry name" value="Dynein light chain 2a, cytoplasmic"/>
    <property type="match status" value="1"/>
</dbReference>
<feature type="domain" description="Response regulatory" evidence="4">
    <location>
        <begin position="4"/>
        <end position="120"/>
    </location>
</feature>
<dbReference type="SMART" id="SM00960">
    <property type="entry name" value="Robl_LC7"/>
    <property type="match status" value="1"/>
</dbReference>
<feature type="region of interest" description="Disordered" evidence="3">
    <location>
        <begin position="222"/>
        <end position="247"/>
    </location>
</feature>
<dbReference type="InterPro" id="IPR050595">
    <property type="entry name" value="Bact_response_regulator"/>
</dbReference>
<dbReference type="SMART" id="SM00448">
    <property type="entry name" value="REC"/>
    <property type="match status" value="1"/>
</dbReference>
<evidence type="ECO:0000259" key="4">
    <source>
        <dbReference type="PROSITE" id="PS50110"/>
    </source>
</evidence>
<keyword evidence="1 2" id="KW-0597">Phosphoprotein</keyword>
<organism evidence="5 6">
    <name type="scientific">Desulfofustis glycolicus DSM 9705</name>
    <dbReference type="NCBI Taxonomy" id="1121409"/>
    <lineage>
        <taxon>Bacteria</taxon>
        <taxon>Pseudomonadati</taxon>
        <taxon>Thermodesulfobacteriota</taxon>
        <taxon>Desulfobulbia</taxon>
        <taxon>Desulfobulbales</taxon>
        <taxon>Desulfocapsaceae</taxon>
        <taxon>Desulfofustis</taxon>
    </lineage>
</organism>
<dbReference type="AlphaFoldDB" id="A0A1M5VH89"/>
<evidence type="ECO:0000313" key="5">
    <source>
        <dbReference type="EMBL" id="SHH74535.1"/>
    </source>
</evidence>
<dbReference type="Pfam" id="PF00072">
    <property type="entry name" value="Response_reg"/>
    <property type="match status" value="1"/>
</dbReference>
<proteinExistence type="predicted"/>
<keyword evidence="6" id="KW-1185">Reference proteome</keyword>
<feature type="region of interest" description="Disordered" evidence="3">
    <location>
        <begin position="261"/>
        <end position="329"/>
    </location>
</feature>
<dbReference type="GO" id="GO:0000160">
    <property type="term" value="P:phosphorelay signal transduction system"/>
    <property type="evidence" value="ECO:0007669"/>
    <property type="project" value="InterPro"/>
</dbReference>
<feature type="compositionally biased region" description="Basic and acidic residues" evidence="3">
    <location>
        <begin position="222"/>
        <end position="237"/>
    </location>
</feature>
<dbReference type="SUPFAM" id="SSF103196">
    <property type="entry name" value="Roadblock/LC7 domain"/>
    <property type="match status" value="1"/>
</dbReference>
<evidence type="ECO:0000313" key="6">
    <source>
        <dbReference type="Proteomes" id="UP000184139"/>
    </source>
</evidence>
<reference evidence="5 6" key="1">
    <citation type="submission" date="2016-11" db="EMBL/GenBank/DDBJ databases">
        <authorList>
            <person name="Jaros S."/>
            <person name="Januszkiewicz K."/>
            <person name="Wedrychowicz H."/>
        </authorList>
    </citation>
    <scope>NUCLEOTIDE SEQUENCE [LARGE SCALE GENOMIC DNA]</scope>
    <source>
        <strain evidence="5 6">DSM 9705</strain>
    </source>
</reference>
<dbReference type="PANTHER" id="PTHR44591">
    <property type="entry name" value="STRESS RESPONSE REGULATOR PROTEIN 1"/>
    <property type="match status" value="1"/>
</dbReference>
<dbReference type="EMBL" id="FQXS01000008">
    <property type="protein sequence ID" value="SHH74535.1"/>
    <property type="molecule type" value="Genomic_DNA"/>
</dbReference>
<dbReference type="SUPFAM" id="SSF52172">
    <property type="entry name" value="CheY-like"/>
    <property type="match status" value="1"/>
</dbReference>
<feature type="compositionally biased region" description="Polar residues" evidence="3">
    <location>
        <begin position="305"/>
        <end position="320"/>
    </location>
</feature>
<dbReference type="Pfam" id="PF03259">
    <property type="entry name" value="Robl_LC7"/>
    <property type="match status" value="1"/>
</dbReference>
<dbReference type="InterPro" id="IPR025497">
    <property type="entry name" value="PatA-like_N"/>
</dbReference>
<dbReference type="STRING" id="1121409.SAMN02745124_01688"/>
<dbReference type="InterPro" id="IPR001789">
    <property type="entry name" value="Sig_transdc_resp-reg_receiver"/>
</dbReference>
<gene>
    <name evidence="5" type="ORF">SAMN02745124_01688</name>
</gene>
<dbReference type="Gene3D" id="3.40.50.2300">
    <property type="match status" value="1"/>
</dbReference>
<sequence length="448" mass="48619">MTKKVLVVDDEEDMLWMLQRNLNKGMPDVEMLSARSGEEALAVLSDTTVELVITDINMPGMNGLDLLIEINNRYPDTGVIIMTAYPSSAYEREAMMSGSLRFIEKPFDIKDMRDIVKTVLKTSDGFQGTINGIDLMDIIQFNGLSQATAALKVTTAEQEGMLFFKNGAVVHAMCDQASGEEAFFKIITFNDGTLQNIRGVEPPIISINKSLESLLFEAAVRNDEATPRQETNEDDRGPVATLEDLDTGDIIAPLEDETEDALTDFPDDGLPGAISDSVPEAANEPPAAEQAIAETSAQPDDESQQQEIQPDQPVANNDQQPPTPEEDNEMTDIQKILAEFTNIEGVHTACLVGRDGFLLDSIARSGIDAEMIGAIASSGFGSAESMGNQLGQGDLNMTMLEYTEGPVMFAPVGSDAFLVIVADKDTNLGWIRLTIKKNSKIIEKAANL</sequence>
<dbReference type="Pfam" id="PF14332">
    <property type="entry name" value="DUF4388"/>
    <property type="match status" value="1"/>
</dbReference>
<feature type="compositionally biased region" description="Low complexity" evidence="3">
    <location>
        <begin position="279"/>
        <end position="294"/>
    </location>
</feature>
<evidence type="ECO:0000256" key="3">
    <source>
        <dbReference type="SAM" id="MobiDB-lite"/>
    </source>
</evidence>
<dbReference type="PANTHER" id="PTHR44591:SF3">
    <property type="entry name" value="RESPONSE REGULATORY DOMAIN-CONTAINING PROTEIN"/>
    <property type="match status" value="1"/>
</dbReference>
<evidence type="ECO:0000256" key="1">
    <source>
        <dbReference type="ARBA" id="ARBA00022553"/>
    </source>
</evidence>
<dbReference type="InterPro" id="IPR004942">
    <property type="entry name" value="Roadblock/LAMTOR2_dom"/>
</dbReference>
<accession>A0A1M5VH89</accession>
<dbReference type="PROSITE" id="PS50110">
    <property type="entry name" value="RESPONSE_REGULATORY"/>
    <property type="match status" value="1"/>
</dbReference>